<comment type="catalytic activity">
    <reaction evidence="4">
        <text>hydroxyacetone + NADP(+) = methylglyoxal + NADPH + H(+)</text>
        <dbReference type="Rhea" id="RHEA:27986"/>
        <dbReference type="ChEBI" id="CHEBI:15378"/>
        <dbReference type="ChEBI" id="CHEBI:17158"/>
        <dbReference type="ChEBI" id="CHEBI:27957"/>
        <dbReference type="ChEBI" id="CHEBI:57783"/>
        <dbReference type="ChEBI" id="CHEBI:58349"/>
    </reaction>
</comment>
<evidence type="ECO:0000256" key="2">
    <source>
        <dbReference type="ARBA" id="ARBA00022857"/>
    </source>
</evidence>
<keyword evidence="7" id="KW-1185">Reference proteome</keyword>
<dbReference type="EMBL" id="AALD02000023">
    <property type="protein sequence ID" value="EEQ10166.1"/>
    <property type="molecule type" value="Genomic_DNA"/>
</dbReference>
<dbReference type="PANTHER" id="PTHR43827">
    <property type="entry name" value="2,5-DIKETO-D-GLUCONIC ACID REDUCTASE"/>
    <property type="match status" value="1"/>
</dbReference>
<evidence type="ECO:0000259" key="5">
    <source>
        <dbReference type="Pfam" id="PF00248"/>
    </source>
</evidence>
<gene>
    <name evidence="6" type="ORF">ymoll0001_22780</name>
</gene>
<evidence type="ECO:0000313" key="6">
    <source>
        <dbReference type="EMBL" id="EEQ10166.1"/>
    </source>
</evidence>
<dbReference type="InterPro" id="IPR018170">
    <property type="entry name" value="Aldo/ket_reductase_CS"/>
</dbReference>
<dbReference type="PRINTS" id="PR00069">
    <property type="entry name" value="ALDKETRDTASE"/>
</dbReference>
<dbReference type="CDD" id="cd19133">
    <property type="entry name" value="AKR_AKR5F1"/>
    <property type="match status" value="1"/>
</dbReference>
<dbReference type="PROSITE" id="PS00798">
    <property type="entry name" value="ALDOKETO_REDUCTASE_1"/>
    <property type="match status" value="1"/>
</dbReference>
<dbReference type="PIRSF" id="PIRSF000097">
    <property type="entry name" value="AKR"/>
    <property type="match status" value="1"/>
</dbReference>
<protein>
    <submittedName>
        <fullName evidence="6">2,5-didehydrogluconate reductase</fullName>
    </submittedName>
</protein>
<comment type="caution">
    <text evidence="6">The sequence shown here is derived from an EMBL/GenBank/DDBJ whole genome shotgun (WGS) entry which is preliminary data.</text>
</comment>
<organism evidence="6 7">
    <name type="scientific">Yersinia mollaretii (strain ATCC 43969 / DSM 18520 / CIP 103324 / CNY 7263 / WAIP 204)</name>
    <dbReference type="NCBI Taxonomy" id="349967"/>
    <lineage>
        <taxon>Bacteria</taxon>
        <taxon>Pseudomonadati</taxon>
        <taxon>Pseudomonadota</taxon>
        <taxon>Gammaproteobacteria</taxon>
        <taxon>Enterobacterales</taxon>
        <taxon>Yersiniaceae</taxon>
        <taxon>Yersinia</taxon>
    </lineage>
</organism>
<evidence type="ECO:0000256" key="3">
    <source>
        <dbReference type="ARBA" id="ARBA00023002"/>
    </source>
</evidence>
<evidence type="ECO:0000313" key="7">
    <source>
        <dbReference type="Proteomes" id="UP000003027"/>
    </source>
</evidence>
<proteinExistence type="inferred from homology"/>
<reference evidence="6" key="1">
    <citation type="submission" date="2008-12" db="EMBL/GenBank/DDBJ databases">
        <title>Annotation of the Yersinia mollaretii ATCC 43969 genome.</title>
        <authorList>
            <person name="Read T.D."/>
            <person name="Akmal A."/>
            <person name="Bishop-Lilly K."/>
            <person name="Chen P.E."/>
            <person name="Cook C."/>
            <person name="Kiley M.P."/>
            <person name="Lentz S."/>
            <person name="Mateczun A."/>
            <person name="Nagarajan N."/>
            <person name="Nolan N."/>
            <person name="Osborne B.I."/>
            <person name="Pop M."/>
            <person name="Sozhamannan S."/>
            <person name="Stewart A.C."/>
            <person name="Sulakvelidze A."/>
            <person name="Thomason B."/>
            <person name="Willner K."/>
            <person name="Zwick M.E."/>
        </authorList>
    </citation>
    <scope>NUCLEOTIDE SEQUENCE [LARGE SCALE GENOMIC DNA]</scope>
    <source>
        <strain evidence="6">ATCC 43969</strain>
    </source>
</reference>
<accession>A0ABM9Y8N6</accession>
<evidence type="ECO:0000256" key="4">
    <source>
        <dbReference type="ARBA" id="ARBA00049445"/>
    </source>
</evidence>
<keyword evidence="2" id="KW-0521">NADP</keyword>
<dbReference type="Gene3D" id="3.20.20.100">
    <property type="entry name" value="NADP-dependent oxidoreductase domain"/>
    <property type="match status" value="1"/>
</dbReference>
<feature type="domain" description="NADP-dependent oxidoreductase" evidence="5">
    <location>
        <begin position="22"/>
        <end position="263"/>
    </location>
</feature>
<dbReference type="PANTHER" id="PTHR43827:SF3">
    <property type="entry name" value="NADP-DEPENDENT OXIDOREDUCTASE DOMAIN-CONTAINING PROTEIN"/>
    <property type="match status" value="1"/>
</dbReference>
<sequence length="289" mass="32847">MTQEITMNTVTLNNGIQMPLLGFGVFQMTDPSECERAVIDAIDVGYRLIDTAASYQNETQVGNALKQSGIARNELFVTTKLWLQDTHYEGAKAQFERSLNRLQLDYVDLYLIHQPYGDVHGAWRAMEELYQAGKIRAIGVSNFHPDRLADLMAFNKIIPAVNQIEVNPFNQQLHAVPWMQSRTIQPEAWAPFAEGRNGLFQNPLLTAIGEKYGKSVGQVVLRWIYQRGIVSLAKSVRKERMTENINVLDFELNAEEMTRIAAMDTATSAFFSHRDPAMVEWLTHRKLDV</sequence>
<dbReference type="SUPFAM" id="SSF51430">
    <property type="entry name" value="NAD(P)-linked oxidoreductase"/>
    <property type="match status" value="1"/>
</dbReference>
<dbReference type="InterPro" id="IPR020471">
    <property type="entry name" value="AKR"/>
</dbReference>
<dbReference type="InterPro" id="IPR023210">
    <property type="entry name" value="NADP_OxRdtase_dom"/>
</dbReference>
<dbReference type="Pfam" id="PF00248">
    <property type="entry name" value="Aldo_ket_red"/>
    <property type="match status" value="1"/>
</dbReference>
<keyword evidence="3" id="KW-0560">Oxidoreductase</keyword>
<dbReference type="InterPro" id="IPR036812">
    <property type="entry name" value="NAD(P)_OxRdtase_dom_sf"/>
</dbReference>
<dbReference type="Proteomes" id="UP000003027">
    <property type="component" value="Unassembled WGS sequence"/>
</dbReference>
<comment type="similarity">
    <text evidence="1">Belongs to the aldo/keto reductase family.</text>
</comment>
<name>A0ABM9Y8N6_YERMW</name>
<evidence type="ECO:0000256" key="1">
    <source>
        <dbReference type="ARBA" id="ARBA00007905"/>
    </source>
</evidence>
<dbReference type="PROSITE" id="PS00062">
    <property type="entry name" value="ALDOKETO_REDUCTASE_2"/>
    <property type="match status" value="1"/>
</dbReference>